<organism evidence="2 3">
    <name type="scientific">Arachis hypogaea</name>
    <name type="common">Peanut</name>
    <dbReference type="NCBI Taxonomy" id="3818"/>
    <lineage>
        <taxon>Eukaryota</taxon>
        <taxon>Viridiplantae</taxon>
        <taxon>Streptophyta</taxon>
        <taxon>Embryophyta</taxon>
        <taxon>Tracheophyta</taxon>
        <taxon>Spermatophyta</taxon>
        <taxon>Magnoliopsida</taxon>
        <taxon>eudicotyledons</taxon>
        <taxon>Gunneridae</taxon>
        <taxon>Pentapetalae</taxon>
        <taxon>rosids</taxon>
        <taxon>fabids</taxon>
        <taxon>Fabales</taxon>
        <taxon>Fabaceae</taxon>
        <taxon>Papilionoideae</taxon>
        <taxon>50 kb inversion clade</taxon>
        <taxon>dalbergioids sensu lato</taxon>
        <taxon>Dalbergieae</taxon>
        <taxon>Pterocarpus clade</taxon>
        <taxon>Arachis</taxon>
    </lineage>
</organism>
<dbReference type="GO" id="GO:0010073">
    <property type="term" value="P:meristem maintenance"/>
    <property type="evidence" value="ECO:0007669"/>
    <property type="project" value="InterPro"/>
</dbReference>
<dbReference type="Proteomes" id="UP000289738">
    <property type="component" value="Chromosome A05"/>
</dbReference>
<dbReference type="InterPro" id="IPR044824">
    <property type="entry name" value="MAIN-like"/>
</dbReference>
<proteinExistence type="predicted"/>
<dbReference type="PANTHER" id="PTHR46033">
    <property type="entry name" value="PROTEIN MAIN-LIKE 2"/>
    <property type="match status" value="1"/>
</dbReference>
<sequence length="188" mass="22320">MSFEDCTITLQDVAYQLGLLIDGQYISGCLTDFVRHIEGGRSAWETFSDLPQGADDETVRRNRCMCRVTNRNVVKLASPLQLLQSWIFWRFPGFRLDEFDVFHWPLALRWSSYQPTLSDKRPRITHWRLMIDLLQPRDFLWMPYSLSDIVQVVHPEILEPRHMALWRVVTTLIYFAVIEWHPVDWVLP</sequence>
<comment type="caution">
    <text evidence="2">The sequence shown here is derived from an EMBL/GenBank/DDBJ whole genome shotgun (WGS) entry which is preliminary data.</text>
</comment>
<evidence type="ECO:0000313" key="3">
    <source>
        <dbReference type="Proteomes" id="UP000289738"/>
    </source>
</evidence>
<evidence type="ECO:0000259" key="1">
    <source>
        <dbReference type="Pfam" id="PF10536"/>
    </source>
</evidence>
<reference evidence="2 3" key="1">
    <citation type="submission" date="2019-01" db="EMBL/GenBank/DDBJ databases">
        <title>Sequencing of cultivated peanut Arachis hypogaea provides insights into genome evolution and oil improvement.</title>
        <authorList>
            <person name="Chen X."/>
        </authorList>
    </citation>
    <scope>NUCLEOTIDE SEQUENCE [LARGE SCALE GENOMIC DNA]</scope>
    <source>
        <strain evidence="3">cv. Fuhuasheng</strain>
        <tissue evidence="2">Leaves</tissue>
    </source>
</reference>
<accession>A0A445D240</accession>
<dbReference type="PANTHER" id="PTHR46033:SF8">
    <property type="entry name" value="PROTEIN MAINTENANCE OF MERISTEMS-LIKE"/>
    <property type="match status" value="1"/>
</dbReference>
<dbReference type="Pfam" id="PF10536">
    <property type="entry name" value="PMD"/>
    <property type="match status" value="1"/>
</dbReference>
<dbReference type="InterPro" id="IPR019557">
    <property type="entry name" value="AminoTfrase-like_pln_mobile"/>
</dbReference>
<keyword evidence="3" id="KW-1185">Reference proteome</keyword>
<dbReference type="AlphaFoldDB" id="A0A445D240"/>
<evidence type="ECO:0000313" key="2">
    <source>
        <dbReference type="EMBL" id="RYR57241.1"/>
    </source>
</evidence>
<gene>
    <name evidence="2" type="ORF">Ahy_A05g022974</name>
</gene>
<name>A0A445D240_ARAHY</name>
<protein>
    <recommendedName>
        <fullName evidence="1">Aminotransferase-like plant mobile domain-containing protein</fullName>
    </recommendedName>
</protein>
<feature type="domain" description="Aminotransferase-like plant mobile" evidence="1">
    <location>
        <begin position="63"/>
        <end position="186"/>
    </location>
</feature>
<dbReference type="EMBL" id="SDMP01000005">
    <property type="protein sequence ID" value="RYR57241.1"/>
    <property type="molecule type" value="Genomic_DNA"/>
</dbReference>